<evidence type="ECO:0000259" key="2">
    <source>
        <dbReference type="PROSITE" id="PS50222"/>
    </source>
</evidence>
<sequence>MKCLLLLTVAVVFLAQNAQASIEDGEWTRDDVRNELGIDGEDLDDFFELFDTNGDDVIDEVESESVAELVALIEQNASE</sequence>
<accession>A0AAN8J184</accession>
<dbReference type="AlphaFoldDB" id="A0AAN8J184"/>
<dbReference type="EMBL" id="JAZGQO010000015">
    <property type="protein sequence ID" value="KAK6169308.1"/>
    <property type="molecule type" value="Genomic_DNA"/>
</dbReference>
<comment type="caution">
    <text evidence="3">The sequence shown here is derived from an EMBL/GenBank/DDBJ whole genome shotgun (WGS) entry which is preliminary data.</text>
</comment>
<proteinExistence type="predicted"/>
<evidence type="ECO:0000313" key="4">
    <source>
        <dbReference type="Proteomes" id="UP001347796"/>
    </source>
</evidence>
<feature type="domain" description="EF-hand" evidence="2">
    <location>
        <begin position="38"/>
        <end position="73"/>
    </location>
</feature>
<dbReference type="PROSITE" id="PS50222">
    <property type="entry name" value="EF_HAND_2"/>
    <property type="match status" value="1"/>
</dbReference>
<gene>
    <name evidence="3" type="ORF">SNE40_020387</name>
</gene>
<dbReference type="GO" id="GO:0005509">
    <property type="term" value="F:calcium ion binding"/>
    <property type="evidence" value="ECO:0007669"/>
    <property type="project" value="InterPro"/>
</dbReference>
<evidence type="ECO:0000313" key="3">
    <source>
        <dbReference type="EMBL" id="KAK6169308.1"/>
    </source>
</evidence>
<keyword evidence="1" id="KW-0732">Signal</keyword>
<dbReference type="InterPro" id="IPR002048">
    <property type="entry name" value="EF_hand_dom"/>
</dbReference>
<dbReference type="Proteomes" id="UP001347796">
    <property type="component" value="Unassembled WGS sequence"/>
</dbReference>
<feature type="signal peptide" evidence="1">
    <location>
        <begin position="1"/>
        <end position="20"/>
    </location>
</feature>
<reference evidence="3 4" key="1">
    <citation type="submission" date="2024-01" db="EMBL/GenBank/DDBJ databases">
        <title>The genome of the rayed Mediterranean limpet Patella caerulea (Linnaeus, 1758).</title>
        <authorList>
            <person name="Anh-Thu Weber A."/>
            <person name="Halstead-Nussloch G."/>
        </authorList>
    </citation>
    <scope>NUCLEOTIDE SEQUENCE [LARGE SCALE GENOMIC DNA]</scope>
    <source>
        <strain evidence="3">AATW-2023a</strain>
        <tissue evidence="3">Whole specimen</tissue>
    </source>
</reference>
<keyword evidence="4" id="KW-1185">Reference proteome</keyword>
<name>A0AAN8J184_PATCE</name>
<organism evidence="3 4">
    <name type="scientific">Patella caerulea</name>
    <name type="common">Rayed Mediterranean limpet</name>
    <dbReference type="NCBI Taxonomy" id="87958"/>
    <lineage>
        <taxon>Eukaryota</taxon>
        <taxon>Metazoa</taxon>
        <taxon>Spiralia</taxon>
        <taxon>Lophotrochozoa</taxon>
        <taxon>Mollusca</taxon>
        <taxon>Gastropoda</taxon>
        <taxon>Patellogastropoda</taxon>
        <taxon>Patelloidea</taxon>
        <taxon>Patellidae</taxon>
        <taxon>Patella</taxon>
    </lineage>
</organism>
<evidence type="ECO:0000256" key="1">
    <source>
        <dbReference type="SAM" id="SignalP"/>
    </source>
</evidence>
<feature type="chain" id="PRO_5042907623" description="EF-hand domain-containing protein" evidence="1">
    <location>
        <begin position="21"/>
        <end position="79"/>
    </location>
</feature>
<protein>
    <recommendedName>
        <fullName evidence="2">EF-hand domain-containing protein</fullName>
    </recommendedName>
</protein>